<dbReference type="Proteomes" id="UP000695562">
    <property type="component" value="Unassembled WGS sequence"/>
</dbReference>
<dbReference type="InterPro" id="IPR019819">
    <property type="entry name" value="Carboxylesterase_B_CS"/>
</dbReference>
<dbReference type="PANTHER" id="PTHR11559">
    <property type="entry name" value="CARBOXYLESTERASE"/>
    <property type="match status" value="1"/>
</dbReference>
<feature type="non-terminal residue" evidence="3">
    <location>
        <position position="302"/>
    </location>
</feature>
<dbReference type="AlphaFoldDB" id="A0A8J4PNY4"/>
<evidence type="ECO:0000313" key="4">
    <source>
        <dbReference type="Proteomes" id="UP000695562"/>
    </source>
</evidence>
<dbReference type="Pfam" id="PF00135">
    <property type="entry name" value="COesterase"/>
    <property type="match status" value="1"/>
</dbReference>
<dbReference type="OrthoDB" id="15500at2759"/>
<dbReference type="PROSITE" id="PS00941">
    <property type="entry name" value="CARBOXYLESTERASE_B_2"/>
    <property type="match status" value="1"/>
</dbReference>
<name>A0A8J4PNY4_9MYCE</name>
<dbReference type="InterPro" id="IPR050309">
    <property type="entry name" value="Type-B_Carboxylest/Lipase"/>
</dbReference>
<comment type="caution">
    <text evidence="3">The sequence shown here is derived from an EMBL/GenBank/DDBJ whole genome shotgun (WGS) entry which is preliminary data.</text>
</comment>
<evidence type="ECO:0000313" key="3">
    <source>
        <dbReference type="EMBL" id="KAF2071470.1"/>
    </source>
</evidence>
<accession>A0A8J4PNY4</accession>
<feature type="signal peptide" evidence="1">
    <location>
        <begin position="1"/>
        <end position="23"/>
    </location>
</feature>
<gene>
    <name evidence="3" type="ORF">CYY_007223</name>
</gene>
<feature type="chain" id="PRO_5035272805" description="Carboxylesterase type B domain-containing protein" evidence="1">
    <location>
        <begin position="24"/>
        <end position="302"/>
    </location>
</feature>
<dbReference type="EMBL" id="AJWJ01000372">
    <property type="protein sequence ID" value="KAF2071470.1"/>
    <property type="molecule type" value="Genomic_DNA"/>
</dbReference>
<reference evidence="3" key="1">
    <citation type="submission" date="2020-01" db="EMBL/GenBank/DDBJ databases">
        <title>Development of genomics and gene disruption for Polysphondylium violaceum indicates a role for the polyketide synthase stlB in stalk morphogenesis.</title>
        <authorList>
            <person name="Narita B."/>
            <person name="Kawabe Y."/>
            <person name="Kin K."/>
            <person name="Saito T."/>
            <person name="Gibbs R."/>
            <person name="Kuspa A."/>
            <person name="Muzny D."/>
            <person name="Queller D."/>
            <person name="Richards S."/>
            <person name="Strassman J."/>
            <person name="Sucgang R."/>
            <person name="Worley K."/>
            <person name="Schaap P."/>
        </authorList>
    </citation>
    <scope>NUCLEOTIDE SEQUENCE</scope>
    <source>
        <strain evidence="3">QSvi11</strain>
    </source>
</reference>
<proteinExistence type="predicted"/>
<dbReference type="InterPro" id="IPR002018">
    <property type="entry name" value="CarbesteraseB"/>
</dbReference>
<dbReference type="Gene3D" id="3.40.50.1820">
    <property type="entry name" value="alpha/beta hydrolase"/>
    <property type="match status" value="1"/>
</dbReference>
<protein>
    <recommendedName>
        <fullName evidence="2">Carboxylesterase type B domain-containing protein</fullName>
    </recommendedName>
</protein>
<keyword evidence="1" id="KW-0732">Signal</keyword>
<dbReference type="InterPro" id="IPR029058">
    <property type="entry name" value="AB_hydrolase_fold"/>
</dbReference>
<evidence type="ECO:0000259" key="2">
    <source>
        <dbReference type="Pfam" id="PF00135"/>
    </source>
</evidence>
<dbReference type="SUPFAM" id="SSF53474">
    <property type="entry name" value="alpha/beta-Hydrolases"/>
    <property type="match status" value="1"/>
</dbReference>
<evidence type="ECO:0000256" key="1">
    <source>
        <dbReference type="SAM" id="SignalP"/>
    </source>
</evidence>
<keyword evidence="4" id="KW-1185">Reference proteome</keyword>
<feature type="domain" description="Carboxylesterase type B" evidence="2">
    <location>
        <begin position="45"/>
        <end position="293"/>
    </location>
</feature>
<organism evidence="3 4">
    <name type="scientific">Polysphondylium violaceum</name>
    <dbReference type="NCBI Taxonomy" id="133409"/>
    <lineage>
        <taxon>Eukaryota</taxon>
        <taxon>Amoebozoa</taxon>
        <taxon>Evosea</taxon>
        <taxon>Eumycetozoa</taxon>
        <taxon>Dictyostelia</taxon>
        <taxon>Dictyosteliales</taxon>
        <taxon>Dictyosteliaceae</taxon>
        <taxon>Polysphondylium</taxon>
    </lineage>
</organism>
<sequence>MSMQYKILFLVIALDLFSIIVDSYSINVGVIDDADILPLNVLSESGKYQGFISNGTRTFLGIPYAQPPIGQQRFKPPLKQPFSNVIADQWPLACYQTGIKNSSLMSEDCLYLNIFTPLVTSNDDGYPVMVFIHGGRYWTGQSSTFPGDFMSSLGNVILVSIQYRLNIFGFQSFDDNTNNGLLDQQLALQWVQDNIASFNGNPNNVTIFGESAGGSSVLHHLTIESSYGLYSGAIVESHWQWLIPNSLAAREKTAAFASAKGCANTTSGGEPDYSLILLCMVSLEASAILPSTAQSDFFVPMI</sequence>